<organism evidence="7 8">
    <name type="scientific">Aspergillus fijiensis CBS 313.89</name>
    <dbReference type="NCBI Taxonomy" id="1448319"/>
    <lineage>
        <taxon>Eukaryota</taxon>
        <taxon>Fungi</taxon>
        <taxon>Dikarya</taxon>
        <taxon>Ascomycota</taxon>
        <taxon>Pezizomycotina</taxon>
        <taxon>Eurotiomycetes</taxon>
        <taxon>Eurotiomycetidae</taxon>
        <taxon>Eurotiales</taxon>
        <taxon>Aspergillaceae</taxon>
        <taxon>Aspergillus</taxon>
    </lineage>
</organism>
<protein>
    <recommendedName>
        <fullName evidence="6">Zn(2)-C6 fungal-type domain-containing protein</fullName>
    </recommendedName>
</protein>
<feature type="compositionally biased region" description="Basic and acidic residues" evidence="5">
    <location>
        <begin position="358"/>
        <end position="370"/>
    </location>
</feature>
<evidence type="ECO:0000313" key="8">
    <source>
        <dbReference type="Proteomes" id="UP000249789"/>
    </source>
</evidence>
<keyword evidence="4" id="KW-0539">Nucleus</keyword>
<feature type="domain" description="Zn(2)-C6 fungal-type" evidence="6">
    <location>
        <begin position="10"/>
        <end position="38"/>
    </location>
</feature>
<keyword evidence="3" id="KW-0804">Transcription</keyword>
<dbReference type="EMBL" id="KZ824683">
    <property type="protein sequence ID" value="RAK73192.1"/>
    <property type="molecule type" value="Genomic_DNA"/>
</dbReference>
<feature type="region of interest" description="Disordered" evidence="5">
    <location>
        <begin position="66"/>
        <end position="90"/>
    </location>
</feature>
<dbReference type="PANTHER" id="PTHR38791:SF12">
    <property type="entry name" value="TRANSCRIPTION FACTOR DOMAIN-CONTAINING PROTEIN-RELATED"/>
    <property type="match status" value="1"/>
</dbReference>
<feature type="region of interest" description="Disordered" evidence="5">
    <location>
        <begin position="341"/>
        <end position="370"/>
    </location>
</feature>
<dbReference type="VEuPathDB" id="FungiDB:BO72DRAFT_519275"/>
<dbReference type="InterPro" id="IPR036864">
    <property type="entry name" value="Zn2-C6_fun-type_DNA-bd_sf"/>
</dbReference>
<dbReference type="InterPro" id="IPR001138">
    <property type="entry name" value="Zn2Cys6_DnaBD"/>
</dbReference>
<dbReference type="RefSeq" id="XP_040797202.1">
    <property type="nucleotide sequence ID" value="XM_040949692.1"/>
</dbReference>
<evidence type="ECO:0000313" key="7">
    <source>
        <dbReference type="EMBL" id="RAK73192.1"/>
    </source>
</evidence>
<sequence>MVFPGKLSSGCVLCRKRKVKCDEGKPGCQRCSTHGVSCPGYPDSFAFRGYELAQGSTAGKLKVVRNARSSPSSPHGPKQKKVDSAKMQPRSTITSIIPEDSELMSLCYFHHHHVLKVQRSPCEGHLAFFPDLFQERGNDPCFKHAVLSVSYLTLFHRARVPKFQINARRHYGLALRLLNQALSFSQAQVRDEIFAASLFLSMFSDLSGEGATTGSLNPHIPGIYSLMQLRGIPSRSNKYSRRLCGWAYTQMQVQAMIRREFRYACMPPSFDGITHPCTVIRSSILTGKLSDFCMQATDARRRTSPSSPIHADTLHALLVQACTLLIELHNWQATIPNHWRNQYENPTPTPTPTPSPLSEHHHTAADFHSTSESRARDPWTTCFLAGVQAAQISFYQQFLDCWEEWCFLQGRHASLPELAVLGLPDDPAMFLLDGIAYLVEVICATVTSTLGDLDVEARHRFRLHEHAKLANGYTLLWPMWVVVNCPFADPDRIMLCRAAIECVGSTMGYKLALHLIEPGRGGWADC</sequence>
<dbReference type="PROSITE" id="PS50048">
    <property type="entry name" value="ZN2_CY6_FUNGAL_2"/>
    <property type="match status" value="1"/>
</dbReference>
<dbReference type="SUPFAM" id="SSF57701">
    <property type="entry name" value="Zn2/Cys6 DNA-binding domain"/>
    <property type="match status" value="1"/>
</dbReference>
<reference evidence="7 8" key="1">
    <citation type="submission" date="2018-02" db="EMBL/GenBank/DDBJ databases">
        <title>The genomes of Aspergillus section Nigri reveals drivers in fungal speciation.</title>
        <authorList>
            <consortium name="DOE Joint Genome Institute"/>
            <person name="Vesth T.C."/>
            <person name="Nybo J."/>
            <person name="Theobald S."/>
            <person name="Brandl J."/>
            <person name="Frisvad J.C."/>
            <person name="Nielsen K.F."/>
            <person name="Lyhne E.K."/>
            <person name="Kogle M.E."/>
            <person name="Kuo A."/>
            <person name="Riley R."/>
            <person name="Clum A."/>
            <person name="Nolan M."/>
            <person name="Lipzen A."/>
            <person name="Salamov A."/>
            <person name="Henrissat B."/>
            <person name="Wiebenga A."/>
            <person name="De vries R.P."/>
            <person name="Grigoriev I.V."/>
            <person name="Mortensen U.H."/>
            <person name="Andersen M.R."/>
            <person name="Baker S.E."/>
        </authorList>
    </citation>
    <scope>NUCLEOTIDE SEQUENCE [LARGE SCALE GENOMIC DNA]</scope>
    <source>
        <strain evidence="7 8">CBS 313.89</strain>
    </source>
</reference>
<dbReference type="PANTHER" id="PTHR38791">
    <property type="entry name" value="ZN(II)2CYS6 TRANSCRIPTION FACTOR (EUROFUNG)-RELATED-RELATED"/>
    <property type="match status" value="1"/>
</dbReference>
<evidence type="ECO:0000256" key="2">
    <source>
        <dbReference type="ARBA" id="ARBA00023125"/>
    </source>
</evidence>
<dbReference type="InterPro" id="IPR053175">
    <property type="entry name" value="DHMBA_Reg_Transcription_Factor"/>
</dbReference>
<dbReference type="AlphaFoldDB" id="A0A8G1RG50"/>
<dbReference type="OrthoDB" id="4491390at2759"/>
<keyword evidence="8" id="KW-1185">Reference proteome</keyword>
<dbReference type="GeneID" id="63867027"/>
<dbReference type="GO" id="GO:0000981">
    <property type="term" value="F:DNA-binding transcription factor activity, RNA polymerase II-specific"/>
    <property type="evidence" value="ECO:0007669"/>
    <property type="project" value="InterPro"/>
</dbReference>
<dbReference type="Pfam" id="PF00172">
    <property type="entry name" value="Zn_clus"/>
    <property type="match status" value="1"/>
</dbReference>
<evidence type="ECO:0000256" key="1">
    <source>
        <dbReference type="ARBA" id="ARBA00023015"/>
    </source>
</evidence>
<dbReference type="SMART" id="SM00066">
    <property type="entry name" value="GAL4"/>
    <property type="match status" value="1"/>
</dbReference>
<accession>A0A8G1RG50</accession>
<evidence type="ECO:0000256" key="3">
    <source>
        <dbReference type="ARBA" id="ARBA00023163"/>
    </source>
</evidence>
<name>A0A8G1RG50_9EURO</name>
<gene>
    <name evidence="7" type="ORF">BO72DRAFT_519275</name>
</gene>
<dbReference type="CDD" id="cd00067">
    <property type="entry name" value="GAL4"/>
    <property type="match status" value="1"/>
</dbReference>
<dbReference type="Gene3D" id="4.10.240.10">
    <property type="entry name" value="Zn(2)-C6 fungal-type DNA-binding domain"/>
    <property type="match status" value="1"/>
</dbReference>
<dbReference type="Proteomes" id="UP000249789">
    <property type="component" value="Unassembled WGS sequence"/>
</dbReference>
<dbReference type="PROSITE" id="PS00463">
    <property type="entry name" value="ZN2_CY6_FUNGAL_1"/>
    <property type="match status" value="1"/>
</dbReference>
<dbReference type="Pfam" id="PF11951">
    <property type="entry name" value="Fungal_trans_2"/>
    <property type="match status" value="1"/>
</dbReference>
<dbReference type="InterPro" id="IPR021858">
    <property type="entry name" value="Fun_TF"/>
</dbReference>
<proteinExistence type="predicted"/>
<dbReference type="GO" id="GO:0003677">
    <property type="term" value="F:DNA binding"/>
    <property type="evidence" value="ECO:0007669"/>
    <property type="project" value="UniProtKB-KW"/>
</dbReference>
<keyword evidence="1" id="KW-0805">Transcription regulation</keyword>
<evidence type="ECO:0000256" key="5">
    <source>
        <dbReference type="SAM" id="MobiDB-lite"/>
    </source>
</evidence>
<keyword evidence="2" id="KW-0238">DNA-binding</keyword>
<evidence type="ECO:0000256" key="4">
    <source>
        <dbReference type="ARBA" id="ARBA00023242"/>
    </source>
</evidence>
<evidence type="ECO:0000259" key="6">
    <source>
        <dbReference type="PROSITE" id="PS50048"/>
    </source>
</evidence>
<dbReference type="GO" id="GO:0008270">
    <property type="term" value="F:zinc ion binding"/>
    <property type="evidence" value="ECO:0007669"/>
    <property type="project" value="InterPro"/>
</dbReference>